<protein>
    <submittedName>
        <fullName evidence="1">Uncharacterized protein</fullName>
    </submittedName>
</protein>
<dbReference type="Proteomes" id="UP000437970">
    <property type="component" value="Unassembled WGS sequence"/>
</dbReference>
<sequence length="57" mass="5958">MQALFLCPHSRVMAGCAGAPSGAPVSLYAGPPILCNPPPLSAWRQTVAVPQYKDLHA</sequence>
<name>A0A7X1XYE5_9PSED</name>
<reference evidence="1 2" key="1">
    <citation type="submission" date="2019-10" db="EMBL/GenBank/DDBJ databases">
        <title>Evaluation of single-gene subtyping targets for Pseudomonas.</title>
        <authorList>
            <person name="Reichler S.J."/>
            <person name="Orsi R.H."/>
            <person name="Wiedmann M."/>
            <person name="Martin N.H."/>
            <person name="Murphy S.I."/>
        </authorList>
    </citation>
    <scope>NUCLEOTIDE SEQUENCE [LARGE SCALE GENOMIC DNA]</scope>
    <source>
        <strain evidence="1 2">FSL R10-1984</strain>
    </source>
</reference>
<evidence type="ECO:0000313" key="1">
    <source>
        <dbReference type="EMBL" id="MQU25935.1"/>
    </source>
</evidence>
<gene>
    <name evidence="1" type="ORF">GHO29_05490</name>
</gene>
<evidence type="ECO:0000313" key="2">
    <source>
        <dbReference type="Proteomes" id="UP000437970"/>
    </source>
</evidence>
<comment type="caution">
    <text evidence="1">The sequence shown here is derived from an EMBL/GenBank/DDBJ whole genome shotgun (WGS) entry which is preliminary data.</text>
</comment>
<proteinExistence type="predicted"/>
<dbReference type="EMBL" id="WIVW01000003">
    <property type="protein sequence ID" value="MQU25935.1"/>
    <property type="molecule type" value="Genomic_DNA"/>
</dbReference>
<accession>A0A7X1XYE5</accession>
<organism evidence="1 2">
    <name type="scientific">Pseudomonas helleri</name>
    <dbReference type="NCBI Taxonomy" id="1608996"/>
    <lineage>
        <taxon>Bacteria</taxon>
        <taxon>Pseudomonadati</taxon>
        <taxon>Pseudomonadota</taxon>
        <taxon>Gammaproteobacteria</taxon>
        <taxon>Pseudomonadales</taxon>
        <taxon>Pseudomonadaceae</taxon>
        <taxon>Pseudomonas</taxon>
    </lineage>
</organism>
<dbReference type="AlphaFoldDB" id="A0A7X1XYE5"/>